<feature type="domain" description="CBS" evidence="5">
    <location>
        <begin position="263"/>
        <end position="324"/>
    </location>
</feature>
<dbReference type="PhylomeDB" id="A0A0G4H325"/>
<feature type="compositionally biased region" description="Polar residues" evidence="4">
    <location>
        <begin position="22"/>
        <end position="31"/>
    </location>
</feature>
<dbReference type="InterPro" id="IPR050511">
    <property type="entry name" value="AMPK_gamma/SDS23_families"/>
</dbReference>
<accession>A0A0G4H325</accession>
<keyword evidence="2 3" id="KW-0129">CBS domain</keyword>
<evidence type="ECO:0000259" key="5">
    <source>
        <dbReference type="PROSITE" id="PS51371"/>
    </source>
</evidence>
<dbReference type="AlphaFoldDB" id="A0A0G4H325"/>
<evidence type="ECO:0000313" key="6">
    <source>
        <dbReference type="EMBL" id="CEM37837.1"/>
    </source>
</evidence>
<dbReference type="SMART" id="SM00116">
    <property type="entry name" value="CBS"/>
    <property type="match status" value="2"/>
</dbReference>
<dbReference type="Gene3D" id="3.10.580.10">
    <property type="entry name" value="CBS-domain"/>
    <property type="match status" value="2"/>
</dbReference>
<feature type="region of interest" description="Disordered" evidence="4">
    <location>
        <begin position="14"/>
        <end position="78"/>
    </location>
</feature>
<protein>
    <recommendedName>
        <fullName evidence="5">CBS domain-containing protein</fullName>
    </recommendedName>
</protein>
<dbReference type="PANTHER" id="PTHR13780:SF36">
    <property type="entry name" value="CBS DOMAIN-CONTAINING PROTEIN"/>
    <property type="match status" value="1"/>
</dbReference>
<dbReference type="PANTHER" id="PTHR13780">
    <property type="entry name" value="AMP-ACTIVATED PROTEIN KINASE, GAMMA REGULATORY SUBUNIT"/>
    <property type="match status" value="1"/>
</dbReference>
<evidence type="ECO:0000313" key="7">
    <source>
        <dbReference type="Proteomes" id="UP000041254"/>
    </source>
</evidence>
<organism evidence="6 7">
    <name type="scientific">Vitrella brassicaformis (strain CCMP3155)</name>
    <dbReference type="NCBI Taxonomy" id="1169540"/>
    <lineage>
        <taxon>Eukaryota</taxon>
        <taxon>Sar</taxon>
        <taxon>Alveolata</taxon>
        <taxon>Colpodellida</taxon>
        <taxon>Vitrellaceae</taxon>
        <taxon>Vitrella</taxon>
    </lineage>
</organism>
<sequence>MGSVDLSIQASANMIEPPPQSGADSPSNVPSFITHGISDGSPASSMMRRSSRDSAEAMGFGEASMPPPSAQMSMAPSVAPSKYGGCQSEALKEFVNRKAKEVFSHLTPQTVLVLEESETLLRFCELIHDRRLRSAVVRHDNVHRCCCRRVSYSFIDVRDVSYHIIRMKKNWKNKSFSEILEMCKSTTVGSIANASGRTPFIPYDINDSVARLCSAFKNCARVAVFEDKEIVRVFSPVDMLTLLQKLDLVKEFEPKQRQQVLQGSKEKVVTIMETETLLKALHMMERHSYSAVPIVAENDFSKVREVITVRDMKYLFLASDSLPSKDILNSPALEYVNFVRQPGRRPDPPYATMPEISELEDVFDRFVATKIHRIFLTDKRGRMSGMISLTSVSRSLADILGHTFHHRGVSILSKRPLPQVKDLTHGPSAGASEATSRT</sequence>
<evidence type="ECO:0000256" key="3">
    <source>
        <dbReference type="PROSITE-ProRule" id="PRU00703"/>
    </source>
</evidence>
<dbReference type="InParanoid" id="A0A0G4H325"/>
<keyword evidence="1" id="KW-0677">Repeat</keyword>
<dbReference type="InterPro" id="IPR046342">
    <property type="entry name" value="CBS_dom_sf"/>
</dbReference>
<dbReference type="Proteomes" id="UP000041254">
    <property type="component" value="Unassembled WGS sequence"/>
</dbReference>
<dbReference type="OrthoDB" id="449052at2759"/>
<dbReference type="InterPro" id="IPR000644">
    <property type="entry name" value="CBS_dom"/>
</dbReference>
<feature type="domain" description="CBS" evidence="5">
    <location>
        <begin position="344"/>
        <end position="404"/>
    </location>
</feature>
<reference evidence="6 7" key="1">
    <citation type="submission" date="2014-11" db="EMBL/GenBank/DDBJ databases">
        <authorList>
            <person name="Zhu J."/>
            <person name="Qi W."/>
            <person name="Song R."/>
        </authorList>
    </citation>
    <scope>NUCLEOTIDE SEQUENCE [LARGE SCALE GENOMIC DNA]</scope>
</reference>
<proteinExistence type="predicted"/>
<evidence type="ECO:0000256" key="4">
    <source>
        <dbReference type="SAM" id="MobiDB-lite"/>
    </source>
</evidence>
<dbReference type="SUPFAM" id="SSF54631">
    <property type="entry name" value="CBS-domain pair"/>
    <property type="match status" value="2"/>
</dbReference>
<evidence type="ECO:0000256" key="1">
    <source>
        <dbReference type="ARBA" id="ARBA00022737"/>
    </source>
</evidence>
<dbReference type="EMBL" id="CDMY01000954">
    <property type="protein sequence ID" value="CEM37837.1"/>
    <property type="molecule type" value="Genomic_DNA"/>
</dbReference>
<evidence type="ECO:0000256" key="2">
    <source>
        <dbReference type="ARBA" id="ARBA00023122"/>
    </source>
</evidence>
<name>A0A0G4H325_VITBC</name>
<dbReference type="CDD" id="cd02205">
    <property type="entry name" value="CBS_pair_SF"/>
    <property type="match status" value="1"/>
</dbReference>
<gene>
    <name evidence="6" type="ORF">Vbra_19425</name>
</gene>
<dbReference type="VEuPathDB" id="CryptoDB:Vbra_19425"/>
<keyword evidence="7" id="KW-1185">Reference proteome</keyword>
<dbReference type="Pfam" id="PF00571">
    <property type="entry name" value="CBS"/>
    <property type="match status" value="2"/>
</dbReference>
<dbReference type="PROSITE" id="PS51371">
    <property type="entry name" value="CBS"/>
    <property type="match status" value="2"/>
</dbReference>